<keyword evidence="1" id="KW-1133">Transmembrane helix</keyword>
<dbReference type="STRING" id="397948.Cmaq_0450"/>
<keyword evidence="1" id="KW-0812">Transmembrane</keyword>
<gene>
    <name evidence="3" type="ordered locus">Cmaq_0450</name>
</gene>
<feature type="domain" description="DUF2070" evidence="2">
    <location>
        <begin position="5"/>
        <end position="581"/>
    </location>
</feature>
<feature type="transmembrane region" description="Helical" evidence="1">
    <location>
        <begin position="76"/>
        <end position="98"/>
    </location>
</feature>
<evidence type="ECO:0000313" key="4">
    <source>
        <dbReference type="Proteomes" id="UP000001137"/>
    </source>
</evidence>
<name>A8MBV2_CALMQ</name>
<dbReference type="RefSeq" id="WP_012185515.1">
    <property type="nucleotide sequence ID" value="NC_009954.1"/>
</dbReference>
<organism evidence="3 4">
    <name type="scientific">Caldivirga maquilingensis (strain ATCC 700844 / DSM 13496 / JCM 10307 / IC-167)</name>
    <dbReference type="NCBI Taxonomy" id="397948"/>
    <lineage>
        <taxon>Archaea</taxon>
        <taxon>Thermoproteota</taxon>
        <taxon>Thermoprotei</taxon>
        <taxon>Thermoproteales</taxon>
        <taxon>Thermoproteaceae</taxon>
        <taxon>Caldivirga</taxon>
    </lineage>
</organism>
<keyword evidence="1" id="KW-0472">Membrane</keyword>
<evidence type="ECO:0000313" key="3">
    <source>
        <dbReference type="EMBL" id="ABW01295.1"/>
    </source>
</evidence>
<reference evidence="3 4" key="1">
    <citation type="submission" date="2007-10" db="EMBL/GenBank/DDBJ databases">
        <title>Complete sequence of Caldivirga maquilingensis IC-167.</title>
        <authorList>
            <consortium name="US DOE Joint Genome Institute"/>
            <person name="Copeland A."/>
            <person name="Lucas S."/>
            <person name="Lapidus A."/>
            <person name="Barry K."/>
            <person name="Glavina del Rio T."/>
            <person name="Dalin E."/>
            <person name="Tice H."/>
            <person name="Pitluck S."/>
            <person name="Saunders E."/>
            <person name="Brettin T."/>
            <person name="Bruce D."/>
            <person name="Detter J.C."/>
            <person name="Han C."/>
            <person name="Schmutz J."/>
            <person name="Larimer F."/>
            <person name="Land M."/>
            <person name="Hauser L."/>
            <person name="Kyrpides N."/>
            <person name="Ivanova N."/>
            <person name="Biddle J.F."/>
            <person name="Zhang Z."/>
            <person name="Fitz-Gibbon S.T."/>
            <person name="Lowe T.M."/>
            <person name="Saltikov C."/>
            <person name="House C.H."/>
            <person name="Richardson P."/>
        </authorList>
    </citation>
    <scope>NUCLEOTIDE SEQUENCE [LARGE SCALE GENOMIC DNA]</scope>
    <source>
        <strain evidence="4">ATCC 700844 / DSM 13496 / JCM 10307 / IC-167</strain>
    </source>
</reference>
<feature type="transmembrane region" description="Helical" evidence="1">
    <location>
        <begin position="44"/>
        <end position="64"/>
    </location>
</feature>
<protein>
    <submittedName>
        <fullName evidence="3">Membrane protein-like protein</fullName>
    </submittedName>
</protein>
<sequence>MSRRFERGYGILFGIHAGGLIRLIGLVLMVITPPLILSRVGLNPLYALLVSTFYILASVALALITMRMTSVGSFRIYYTTVLVIMIESIVIDSVMSIIEGKPVVMAGALAALAPLSLMVSLLKDPVGSRSTIGYLTDLALLLVIVIIIQLPVYLIIGALTHDTISMPRVLLLDLVLFIISILIMLSMIIIHKVKGTLYYLKMFGAFIYTMITGDGSFMEFHLLRSSKDSDVRIHVIHVIGDNGNDSFIVVPYIHAGPLSHVGGADLIPILVKVAKSMKTRLVYLHGVGGHEVDPASYDDTINVVNSIRQAMIKLRSSNHTEVIRAKPIMNVESGDIRLMVLPIANGKNLVLVSRIRKSMDDIPSYVYNSVAEELGDEVNRFIIVDSQNSFSSDNSWSDDDVRDLINGLRKVLNTPDVEGELRLSVIHIPRSKVPGSFMEIGDNGIYVLLMNFNNTSSALVVIDGNNIKPDLADEIRRRLGEVGYLAEVVTTDNHQYTGFFGKVGYHVVGDWVSKDDLIRLILDAVNNPKIPVVKVSYTEASSRIRVVGSDGFYGMVKAASSAVSLTPILASLLFIAPIALSIIATYIIL</sequence>
<dbReference type="AlphaFoldDB" id="A8MBV2"/>
<proteinExistence type="predicted"/>
<dbReference type="InterPro" id="IPR019204">
    <property type="entry name" value="DUF2070_membrane"/>
</dbReference>
<evidence type="ECO:0000259" key="2">
    <source>
        <dbReference type="Pfam" id="PF09843"/>
    </source>
</evidence>
<accession>A8MBV2</accession>
<dbReference type="eggNOG" id="arCOG04351">
    <property type="taxonomic scope" value="Archaea"/>
</dbReference>
<dbReference type="Pfam" id="PF09843">
    <property type="entry name" value="DUF2070"/>
    <property type="match status" value="1"/>
</dbReference>
<dbReference type="KEGG" id="cma:Cmaq_0450"/>
<feature type="transmembrane region" description="Helical" evidence="1">
    <location>
        <begin position="202"/>
        <end position="223"/>
    </location>
</feature>
<dbReference type="OrthoDB" id="8914at2157"/>
<dbReference type="HOGENOM" id="CLU_507747_0_0_2"/>
<dbReference type="Proteomes" id="UP000001137">
    <property type="component" value="Chromosome"/>
</dbReference>
<feature type="transmembrane region" description="Helical" evidence="1">
    <location>
        <begin position="104"/>
        <end position="122"/>
    </location>
</feature>
<dbReference type="GeneID" id="5709778"/>
<feature type="transmembrane region" description="Helical" evidence="1">
    <location>
        <begin position="134"/>
        <end position="156"/>
    </location>
</feature>
<keyword evidence="4" id="KW-1185">Reference proteome</keyword>
<feature type="transmembrane region" description="Helical" evidence="1">
    <location>
        <begin position="168"/>
        <end position="190"/>
    </location>
</feature>
<feature type="transmembrane region" description="Helical" evidence="1">
    <location>
        <begin position="12"/>
        <end position="32"/>
    </location>
</feature>
<feature type="transmembrane region" description="Helical" evidence="1">
    <location>
        <begin position="568"/>
        <end position="588"/>
    </location>
</feature>
<dbReference type="EMBL" id="CP000852">
    <property type="protein sequence ID" value="ABW01295.1"/>
    <property type="molecule type" value="Genomic_DNA"/>
</dbReference>
<evidence type="ECO:0000256" key="1">
    <source>
        <dbReference type="SAM" id="Phobius"/>
    </source>
</evidence>